<evidence type="ECO:0000256" key="1">
    <source>
        <dbReference type="SAM" id="MobiDB-lite"/>
    </source>
</evidence>
<evidence type="ECO:0000313" key="2">
    <source>
        <dbReference type="EMBL" id="GAA1761030.1"/>
    </source>
</evidence>
<reference evidence="2 3" key="1">
    <citation type="journal article" date="2019" name="Int. J. Syst. Evol. Microbiol.">
        <title>The Global Catalogue of Microorganisms (GCM) 10K type strain sequencing project: providing services to taxonomists for standard genome sequencing and annotation.</title>
        <authorList>
            <consortium name="The Broad Institute Genomics Platform"/>
            <consortium name="The Broad Institute Genome Sequencing Center for Infectious Disease"/>
            <person name="Wu L."/>
            <person name="Ma J."/>
        </authorList>
    </citation>
    <scope>NUCLEOTIDE SEQUENCE [LARGE SCALE GENOMIC DNA]</scope>
    <source>
        <strain evidence="2 3">JCM 14735</strain>
    </source>
</reference>
<dbReference type="Proteomes" id="UP001501204">
    <property type="component" value="Unassembled WGS sequence"/>
</dbReference>
<evidence type="ECO:0000313" key="3">
    <source>
        <dbReference type="Proteomes" id="UP001501204"/>
    </source>
</evidence>
<gene>
    <name evidence="2" type="ORF">GCM10009767_20110</name>
</gene>
<proteinExistence type="predicted"/>
<feature type="region of interest" description="Disordered" evidence="1">
    <location>
        <begin position="15"/>
        <end position="63"/>
    </location>
</feature>
<name>A0ABN2KNN4_9MICC</name>
<dbReference type="EMBL" id="BAAAOA010000020">
    <property type="protein sequence ID" value="GAA1761030.1"/>
    <property type="molecule type" value="Genomic_DNA"/>
</dbReference>
<keyword evidence="3" id="KW-1185">Reference proteome</keyword>
<dbReference type="RefSeq" id="WP_344122126.1">
    <property type="nucleotide sequence ID" value="NZ_BAAAOA010000020.1"/>
</dbReference>
<feature type="compositionally biased region" description="Low complexity" evidence="1">
    <location>
        <begin position="31"/>
        <end position="41"/>
    </location>
</feature>
<organism evidence="2 3">
    <name type="scientific">Kocuria aegyptia</name>
    <dbReference type="NCBI Taxonomy" id="330943"/>
    <lineage>
        <taxon>Bacteria</taxon>
        <taxon>Bacillati</taxon>
        <taxon>Actinomycetota</taxon>
        <taxon>Actinomycetes</taxon>
        <taxon>Micrococcales</taxon>
        <taxon>Micrococcaceae</taxon>
        <taxon>Kocuria</taxon>
    </lineage>
</organism>
<comment type="caution">
    <text evidence="2">The sequence shown here is derived from an EMBL/GenBank/DDBJ whole genome shotgun (WGS) entry which is preliminary data.</text>
</comment>
<protein>
    <submittedName>
        <fullName evidence="2">Uncharacterized protein</fullName>
    </submittedName>
</protein>
<accession>A0ABN2KNN4</accession>
<feature type="compositionally biased region" description="Pro residues" evidence="1">
    <location>
        <begin position="52"/>
        <end position="63"/>
    </location>
</feature>
<feature type="compositionally biased region" description="Basic and acidic residues" evidence="1">
    <location>
        <begin position="16"/>
        <end position="30"/>
    </location>
</feature>
<sequence>MITINMNSAALCELEQQDRARRGALPERRTTGTSTPGSAGPRDTRQTLPRPEAAPPMPEHTRG</sequence>